<comment type="caution">
    <text evidence="1">The sequence shown here is derived from an EMBL/GenBank/DDBJ whole genome shotgun (WGS) entry which is preliminary data.</text>
</comment>
<organism evidence="1 2">
    <name type="scientific">Pseudoalteromonas rubra</name>
    <dbReference type="NCBI Taxonomy" id="43658"/>
    <lineage>
        <taxon>Bacteria</taxon>
        <taxon>Pseudomonadati</taxon>
        <taxon>Pseudomonadota</taxon>
        <taxon>Gammaproteobacteria</taxon>
        <taxon>Alteromonadales</taxon>
        <taxon>Pseudoalteromonadaceae</taxon>
        <taxon>Pseudoalteromonas</taxon>
    </lineage>
</organism>
<reference evidence="1 2" key="1">
    <citation type="submission" date="2018-01" db="EMBL/GenBank/DDBJ databases">
        <title>Co-occurrence of chitin degradation, pigmentation and bioactivity in marine Pseudoalteromonas.</title>
        <authorList>
            <person name="Paulsen S."/>
            <person name="Gram L."/>
            <person name="Machado H."/>
        </authorList>
    </citation>
    <scope>NUCLEOTIDE SEQUENCE [LARGE SCALE GENOMIC DNA]</scope>
    <source>
        <strain evidence="1 2">S1946</strain>
    </source>
</reference>
<name>A0A4Q7DYZ2_9GAMM</name>
<dbReference type="Pfam" id="PF13424">
    <property type="entry name" value="TPR_12"/>
    <property type="match status" value="1"/>
</dbReference>
<dbReference type="EMBL" id="PPUZ01000084">
    <property type="protein sequence ID" value="RZM73055.1"/>
    <property type="molecule type" value="Genomic_DNA"/>
</dbReference>
<dbReference type="Proteomes" id="UP000292345">
    <property type="component" value="Unassembled WGS sequence"/>
</dbReference>
<evidence type="ECO:0000313" key="1">
    <source>
        <dbReference type="EMBL" id="RZM73055.1"/>
    </source>
</evidence>
<sequence>MEYALQNTWLFLLISICYSLYCFANPQTAERSSADILREAEDYIIVEPSHSYRLLRQINSIKTLTPPQQVRWHLIKVRSAIATNNLNNIETELEALINLQEQAYFKKRLASMLSAMGIALRRLDYFAEAKTLYTCALALELTDKKRMALLINLAVLSRHMNDYTLARQSYQSARDIALRLHHERALANVNNNLGTLALDEGKVDIAETYYRDALVGYQSSDKRSGNITAGTNLLLVFAIQGHTLNFQRLISPISTLVDAYPDRSKKALLLWLVSANDANLGKALSQDTRENLLSAFEQLESEKLQRLVKRYLAPKVKLEVNLTKSPARAEKAAPGWFKARSFCKEPAVKPTHQKSPEFQGKVNG</sequence>
<accession>A0A4Q7DYZ2</accession>
<dbReference type="SUPFAM" id="SSF48452">
    <property type="entry name" value="TPR-like"/>
    <property type="match status" value="1"/>
</dbReference>
<dbReference type="Gene3D" id="1.25.40.10">
    <property type="entry name" value="Tetratricopeptide repeat domain"/>
    <property type="match status" value="1"/>
</dbReference>
<proteinExistence type="predicted"/>
<dbReference type="AlphaFoldDB" id="A0A4Q7DYZ2"/>
<dbReference type="InterPro" id="IPR011990">
    <property type="entry name" value="TPR-like_helical_dom_sf"/>
</dbReference>
<evidence type="ECO:0000313" key="2">
    <source>
        <dbReference type="Proteomes" id="UP000292345"/>
    </source>
</evidence>
<protein>
    <submittedName>
        <fullName evidence="1">Uncharacterized protein</fullName>
    </submittedName>
</protein>
<gene>
    <name evidence="1" type="ORF">C3B51_21375</name>
</gene>